<dbReference type="Gene3D" id="1.10.490.10">
    <property type="entry name" value="Globins"/>
    <property type="match status" value="1"/>
</dbReference>
<organism evidence="5 6">
    <name type="scientific">Joostella atrarenae</name>
    <dbReference type="NCBI Taxonomy" id="679257"/>
    <lineage>
        <taxon>Bacteria</taxon>
        <taxon>Pseudomonadati</taxon>
        <taxon>Bacteroidota</taxon>
        <taxon>Flavobacteriia</taxon>
        <taxon>Flavobacteriales</taxon>
        <taxon>Flavobacteriaceae</taxon>
        <taxon>Joostella</taxon>
    </lineage>
</organism>
<accession>A0ABS9J3C7</accession>
<dbReference type="InterPro" id="IPR009050">
    <property type="entry name" value="Globin-like_sf"/>
</dbReference>
<reference evidence="5 6" key="1">
    <citation type="submission" date="2021-01" db="EMBL/GenBank/DDBJ databases">
        <title>Genome sequencing of Joostella atrarenae M1-2 (= KCTC 23194).</title>
        <authorList>
            <person name="Zakaria M.R."/>
            <person name="Lam M.Q."/>
            <person name="Chong C.S."/>
        </authorList>
    </citation>
    <scope>NUCLEOTIDE SEQUENCE [LARGE SCALE GENOMIC DNA]</scope>
    <source>
        <strain evidence="5 6">M1-2</strain>
    </source>
</reference>
<evidence type="ECO:0000256" key="4">
    <source>
        <dbReference type="ARBA" id="ARBA00023004"/>
    </source>
</evidence>
<evidence type="ECO:0000256" key="1">
    <source>
        <dbReference type="ARBA" id="ARBA00022448"/>
    </source>
</evidence>
<keyword evidence="6" id="KW-1185">Reference proteome</keyword>
<keyword evidence="4" id="KW-0408">Iron</keyword>
<protein>
    <submittedName>
        <fullName evidence="5">Group III truncated hemoglobin</fullName>
    </submittedName>
</protein>
<sequence length="122" mass="14845">MKKDISNIEDVKLLVNDFYDRVRKDDLLKDIFNNIIQDRWPIHLEKMYTFWETVLLDNHTYYGSPFAPHAKLQVSKEHFDRWKSLFFATIEENFSGKKADEAKWRAEKMAEMFLYKIEYLRS</sequence>
<keyword evidence="1" id="KW-0813">Transport</keyword>
<evidence type="ECO:0000313" key="6">
    <source>
        <dbReference type="Proteomes" id="UP000829517"/>
    </source>
</evidence>
<evidence type="ECO:0000313" key="5">
    <source>
        <dbReference type="EMBL" id="MCF8714931.1"/>
    </source>
</evidence>
<dbReference type="InterPro" id="IPR001486">
    <property type="entry name" value="Hemoglobin_trunc"/>
</dbReference>
<dbReference type="Pfam" id="PF01152">
    <property type="entry name" value="Bac_globin"/>
    <property type="match status" value="1"/>
</dbReference>
<dbReference type="CDD" id="cd08916">
    <property type="entry name" value="TrHb3_P"/>
    <property type="match status" value="1"/>
</dbReference>
<keyword evidence="2" id="KW-0349">Heme</keyword>
<dbReference type="RefSeq" id="WP_236958897.1">
    <property type="nucleotide sequence ID" value="NZ_JAETXX010000004.1"/>
</dbReference>
<keyword evidence="3" id="KW-0479">Metal-binding</keyword>
<dbReference type="Proteomes" id="UP000829517">
    <property type="component" value="Unassembled WGS sequence"/>
</dbReference>
<dbReference type="InterPro" id="IPR012292">
    <property type="entry name" value="Globin/Proto"/>
</dbReference>
<proteinExistence type="predicted"/>
<comment type="caution">
    <text evidence="5">The sequence shown here is derived from an EMBL/GenBank/DDBJ whole genome shotgun (WGS) entry which is preliminary data.</text>
</comment>
<dbReference type="SUPFAM" id="SSF46458">
    <property type="entry name" value="Globin-like"/>
    <property type="match status" value="1"/>
</dbReference>
<evidence type="ECO:0000256" key="3">
    <source>
        <dbReference type="ARBA" id="ARBA00022723"/>
    </source>
</evidence>
<dbReference type="EMBL" id="JAETXX010000004">
    <property type="protein sequence ID" value="MCF8714931.1"/>
    <property type="molecule type" value="Genomic_DNA"/>
</dbReference>
<evidence type="ECO:0000256" key="2">
    <source>
        <dbReference type="ARBA" id="ARBA00022617"/>
    </source>
</evidence>
<gene>
    <name evidence="5" type="ORF">JM658_08840</name>
</gene>
<name>A0ABS9J3C7_9FLAO</name>